<dbReference type="Proteomes" id="UP000002007">
    <property type="component" value="Chromosome"/>
</dbReference>
<feature type="domain" description="DUF5666" evidence="2">
    <location>
        <begin position="56"/>
        <end position="143"/>
    </location>
</feature>
<evidence type="ECO:0000313" key="3">
    <source>
        <dbReference type="EMBL" id="ABY24195.1"/>
    </source>
</evidence>
<proteinExistence type="predicted"/>
<evidence type="ECO:0000313" key="4">
    <source>
        <dbReference type="Proteomes" id="UP000002007"/>
    </source>
</evidence>
<feature type="region of interest" description="Disordered" evidence="1">
    <location>
        <begin position="85"/>
        <end position="119"/>
    </location>
</feature>
<dbReference type="AlphaFoldDB" id="A9WS66"/>
<dbReference type="HOGENOM" id="CLU_1757341_0_0_11"/>
<dbReference type="InterPro" id="IPR043724">
    <property type="entry name" value="DUF5666"/>
</dbReference>
<reference evidence="4" key="1">
    <citation type="journal article" date="2008" name="J. Bacteriol.">
        <title>Genome sequence of the fish pathogen Renibacterium salmoninarum suggests reductive evolution away from an environmental Arthrobacter ancestor.</title>
        <authorList>
            <person name="Wiens G.D."/>
            <person name="Rockey D.D."/>
            <person name="Wu Z."/>
            <person name="Chang J."/>
            <person name="Levy R."/>
            <person name="Crane S."/>
            <person name="Chen D.S."/>
            <person name="Capri G.R."/>
            <person name="Burnett J.R."/>
            <person name="Sudheesh P.S."/>
            <person name="Schipma M.J."/>
            <person name="Burd H."/>
            <person name="Bhattacharyya A."/>
            <person name="Rhodes L.D."/>
            <person name="Kaul R."/>
            <person name="Strom M.S."/>
        </authorList>
    </citation>
    <scope>NUCLEOTIDE SEQUENCE [LARGE SCALE GENOMIC DNA]</scope>
    <source>
        <strain evidence="4">ATCC 33209 / DSM 20767 / JCM 11484 / NBRC 15589 / NCIMB 2235</strain>
    </source>
</reference>
<accession>A9WS66</accession>
<dbReference type="RefSeq" id="WP_012245855.1">
    <property type="nucleotide sequence ID" value="NC_010168.1"/>
</dbReference>
<dbReference type="EMBL" id="CP000910">
    <property type="protein sequence ID" value="ABY24195.1"/>
    <property type="molecule type" value="Genomic_DNA"/>
</dbReference>
<organism evidence="3 4">
    <name type="scientific">Renibacterium salmoninarum (strain ATCC 33209 / DSM 20767 / JCM 11484 / NBRC 15589 / NCIMB 2235)</name>
    <dbReference type="NCBI Taxonomy" id="288705"/>
    <lineage>
        <taxon>Bacteria</taxon>
        <taxon>Bacillati</taxon>
        <taxon>Actinomycetota</taxon>
        <taxon>Actinomycetes</taxon>
        <taxon>Micrococcales</taxon>
        <taxon>Micrococcaceae</taxon>
        <taxon>Renibacterium</taxon>
    </lineage>
</organism>
<sequence length="148" mass="15796">MLQMHHPEAHRRRRVASLAARMPINTRGIVALKRCLHGESVVDRDGKTVTLDVQSGTIESISDTSVTVKSSDGFSQSYLLNSSTKVFQAPTKPAATPKSSSDGNKNKADRPKPATVALKDLKVGDSVRLSAVKADGSATAERIMLAAK</sequence>
<protein>
    <recommendedName>
        <fullName evidence="2">DUF5666 domain-containing protein</fullName>
    </recommendedName>
</protein>
<dbReference type="eggNOG" id="ENOG5033C0U">
    <property type="taxonomic scope" value="Bacteria"/>
</dbReference>
<evidence type="ECO:0000259" key="2">
    <source>
        <dbReference type="Pfam" id="PF18914"/>
    </source>
</evidence>
<dbReference type="STRING" id="288705.RSal33209_2469"/>
<gene>
    <name evidence="3" type="ordered locus">RSal33209_2469</name>
</gene>
<name>A9WS66_RENSM</name>
<keyword evidence="4" id="KW-1185">Reference proteome</keyword>
<evidence type="ECO:0000256" key="1">
    <source>
        <dbReference type="SAM" id="MobiDB-lite"/>
    </source>
</evidence>
<dbReference type="Pfam" id="PF18914">
    <property type="entry name" value="DUF5666"/>
    <property type="match status" value="1"/>
</dbReference>
<dbReference type="KEGG" id="rsa:RSal33209_2469"/>